<proteinExistence type="predicted"/>
<dbReference type="Proteomes" id="UP000735302">
    <property type="component" value="Unassembled WGS sequence"/>
</dbReference>
<evidence type="ECO:0000313" key="2">
    <source>
        <dbReference type="EMBL" id="GFO39340.1"/>
    </source>
</evidence>
<accession>A0AAV4D5B1</accession>
<feature type="compositionally biased region" description="Basic and acidic residues" evidence="1">
    <location>
        <begin position="73"/>
        <end position="84"/>
    </location>
</feature>
<keyword evidence="3" id="KW-1185">Reference proteome</keyword>
<organism evidence="2 3">
    <name type="scientific">Plakobranchus ocellatus</name>
    <dbReference type="NCBI Taxonomy" id="259542"/>
    <lineage>
        <taxon>Eukaryota</taxon>
        <taxon>Metazoa</taxon>
        <taxon>Spiralia</taxon>
        <taxon>Lophotrochozoa</taxon>
        <taxon>Mollusca</taxon>
        <taxon>Gastropoda</taxon>
        <taxon>Heterobranchia</taxon>
        <taxon>Euthyneura</taxon>
        <taxon>Panpulmonata</taxon>
        <taxon>Sacoglossa</taxon>
        <taxon>Placobranchoidea</taxon>
        <taxon>Plakobranchidae</taxon>
        <taxon>Plakobranchus</taxon>
    </lineage>
</organism>
<reference evidence="2 3" key="1">
    <citation type="journal article" date="2021" name="Elife">
        <title>Chloroplast acquisition without the gene transfer in kleptoplastic sea slugs, Plakobranchus ocellatus.</title>
        <authorList>
            <person name="Maeda T."/>
            <person name="Takahashi S."/>
            <person name="Yoshida T."/>
            <person name="Shimamura S."/>
            <person name="Takaki Y."/>
            <person name="Nagai Y."/>
            <person name="Toyoda A."/>
            <person name="Suzuki Y."/>
            <person name="Arimoto A."/>
            <person name="Ishii H."/>
            <person name="Satoh N."/>
            <person name="Nishiyama T."/>
            <person name="Hasebe M."/>
            <person name="Maruyama T."/>
            <person name="Minagawa J."/>
            <person name="Obokata J."/>
            <person name="Shigenobu S."/>
        </authorList>
    </citation>
    <scope>NUCLEOTIDE SEQUENCE [LARGE SCALE GENOMIC DNA]</scope>
</reference>
<dbReference type="AlphaFoldDB" id="A0AAV4D5B1"/>
<feature type="region of interest" description="Disordered" evidence="1">
    <location>
        <begin position="190"/>
        <end position="209"/>
    </location>
</feature>
<protein>
    <submittedName>
        <fullName evidence="2">Uncharacterized protein</fullName>
    </submittedName>
</protein>
<evidence type="ECO:0000256" key="1">
    <source>
        <dbReference type="SAM" id="MobiDB-lite"/>
    </source>
</evidence>
<dbReference type="EMBL" id="BLXT01007492">
    <property type="protein sequence ID" value="GFO39340.1"/>
    <property type="molecule type" value="Genomic_DNA"/>
</dbReference>
<name>A0AAV4D5B1_9GAST</name>
<comment type="caution">
    <text evidence="2">The sequence shown here is derived from an EMBL/GenBank/DDBJ whole genome shotgun (WGS) entry which is preliminary data.</text>
</comment>
<evidence type="ECO:0000313" key="3">
    <source>
        <dbReference type="Proteomes" id="UP000735302"/>
    </source>
</evidence>
<gene>
    <name evidence="2" type="ORF">PoB_006584500</name>
</gene>
<sequence length="260" mass="30263">MADFNSIVLNEDDVDNHEKIDTDLGRDVVGRDERQVILQKSLKDKEPMKMLTPKVILCPRWVMMILQKCLSEGKRGRQKEEQRKRQQGQAIQKKGREDGKTYHGRIYGAAGKYSQAREIGARCSYTWVRDELKKQDKNEDDGEPSIKKNVRDVSLSERKKELVEFMRSLSKVESHIAEKAPQSCISLEKKRFASDKRRPNTPSPVKNKRYGKEKFPILLQDDINLLEIMAWDNQITGTGYKKTLRCSNNDLGYRLSWYPR</sequence>
<feature type="region of interest" description="Disordered" evidence="1">
    <location>
        <begin position="73"/>
        <end position="102"/>
    </location>
</feature>